<dbReference type="PANTHER" id="PTHR43022:SF1">
    <property type="entry name" value="PROTEIN SMF"/>
    <property type="match status" value="1"/>
</dbReference>
<dbReference type="InterPro" id="IPR057666">
    <property type="entry name" value="DrpA_SLOG"/>
</dbReference>
<protein>
    <submittedName>
        <fullName evidence="4">SMF family protein</fullName>
    </submittedName>
</protein>
<name>A0A086ZUP5_9BIFI</name>
<evidence type="ECO:0000259" key="3">
    <source>
        <dbReference type="Pfam" id="PF02481"/>
    </source>
</evidence>
<evidence type="ECO:0000256" key="2">
    <source>
        <dbReference type="SAM" id="MobiDB-lite"/>
    </source>
</evidence>
<feature type="compositionally biased region" description="Pro residues" evidence="2">
    <location>
        <begin position="48"/>
        <end position="57"/>
    </location>
</feature>
<dbReference type="PANTHER" id="PTHR43022">
    <property type="entry name" value="PROTEIN SMF"/>
    <property type="match status" value="1"/>
</dbReference>
<accession>A0A086ZUP5</accession>
<feature type="region of interest" description="Disordered" evidence="2">
    <location>
        <begin position="17"/>
        <end position="58"/>
    </location>
</feature>
<dbReference type="STRING" id="1437609.BCAL_2233"/>
<dbReference type="Gene3D" id="3.40.50.450">
    <property type="match status" value="1"/>
</dbReference>
<comment type="caution">
    <text evidence="4">The sequence shown here is derived from an EMBL/GenBank/DDBJ whole genome shotgun (WGS) entry which is preliminary data.</text>
</comment>
<dbReference type="Proteomes" id="UP000029072">
    <property type="component" value="Unassembled WGS sequence"/>
</dbReference>
<dbReference type="GO" id="GO:0009294">
    <property type="term" value="P:DNA-mediated transformation"/>
    <property type="evidence" value="ECO:0007669"/>
    <property type="project" value="InterPro"/>
</dbReference>
<dbReference type="RefSeq" id="WP_052119226.1">
    <property type="nucleotide sequence ID" value="NZ_JDUV01000014.1"/>
</dbReference>
<dbReference type="eggNOG" id="COG0758">
    <property type="taxonomic scope" value="Bacteria"/>
</dbReference>
<sequence>MSGVDTMIPADGVCDIDETADGTGGTNGTNDASMDGITVTRSDEVRPTPGPTPPPPDVETLARATLTFCLDGADALMYALIKGAGAPSVALDLILASRTGSPQANASDNRLDQLFALGLARWGRRVSARGMDAFHRALAGWRARLEALPSSDWRTLTEWFTMDGRQWIIAPHTPYWPMQLQDLSTRRDWAAPLCLWGIGDATALTSCEQPLAVVGSRGVTDYGREVAREVAFRAASDGHLIVSGGAMGADAAAHWGALSASGVGDPKRTGRTVAVFAGGLNHIGPLSNMRLFDTITQRGGALVSELCPGTIPEGRRFLLRNRIIAALGAQVVVVQARLRSGALNTAGWGCDLNRLVIAVPGPITTPHNAGCNQLIADAKAILLTSAEEITDLVHPPHPPHVAAADTHDED</sequence>
<evidence type="ECO:0000313" key="4">
    <source>
        <dbReference type="EMBL" id="KFI50245.1"/>
    </source>
</evidence>
<evidence type="ECO:0000313" key="5">
    <source>
        <dbReference type="Proteomes" id="UP000029072"/>
    </source>
</evidence>
<dbReference type="SUPFAM" id="SSF102405">
    <property type="entry name" value="MCP/YpsA-like"/>
    <property type="match status" value="1"/>
</dbReference>
<feature type="domain" description="Smf/DprA SLOG" evidence="3">
    <location>
        <begin position="168"/>
        <end position="392"/>
    </location>
</feature>
<proteinExistence type="inferred from homology"/>
<organism evidence="4 5">
    <name type="scientific">Bifidobacterium callitrichos DSM 23973</name>
    <dbReference type="NCBI Taxonomy" id="1437609"/>
    <lineage>
        <taxon>Bacteria</taxon>
        <taxon>Bacillati</taxon>
        <taxon>Actinomycetota</taxon>
        <taxon>Actinomycetes</taxon>
        <taxon>Bifidobacteriales</taxon>
        <taxon>Bifidobacteriaceae</taxon>
        <taxon>Bifidobacterium</taxon>
    </lineage>
</organism>
<dbReference type="Pfam" id="PF02481">
    <property type="entry name" value="DNA_processg_A"/>
    <property type="match status" value="1"/>
</dbReference>
<comment type="similarity">
    <text evidence="1">Belongs to the DprA/Smf family.</text>
</comment>
<dbReference type="EMBL" id="JGYS01000030">
    <property type="protein sequence ID" value="KFI50245.1"/>
    <property type="molecule type" value="Genomic_DNA"/>
</dbReference>
<evidence type="ECO:0000256" key="1">
    <source>
        <dbReference type="ARBA" id="ARBA00006525"/>
    </source>
</evidence>
<dbReference type="AlphaFoldDB" id="A0A086ZUP5"/>
<reference evidence="4 5" key="1">
    <citation type="submission" date="2014-03" db="EMBL/GenBank/DDBJ databases">
        <title>Genomics of Bifidobacteria.</title>
        <authorList>
            <person name="Ventura M."/>
            <person name="Milani C."/>
            <person name="Lugli G.A."/>
        </authorList>
    </citation>
    <scope>NUCLEOTIDE SEQUENCE [LARGE SCALE GENOMIC DNA]</scope>
    <source>
        <strain evidence="4 5">DSM 23973</strain>
    </source>
</reference>
<gene>
    <name evidence="4" type="ORF">BCAL_2233</name>
</gene>
<dbReference type="InterPro" id="IPR003488">
    <property type="entry name" value="DprA"/>
</dbReference>